<dbReference type="InterPro" id="IPR002126">
    <property type="entry name" value="Cadherin-like_dom"/>
</dbReference>
<dbReference type="CDD" id="cd11304">
    <property type="entry name" value="Cadherin_repeat"/>
    <property type="match status" value="1"/>
</dbReference>
<evidence type="ECO:0000256" key="4">
    <source>
        <dbReference type="ARBA" id="ARBA00022737"/>
    </source>
</evidence>
<reference evidence="11 12" key="1">
    <citation type="submission" date="2023-03" db="EMBL/GenBank/DDBJ databases">
        <title>High-quality genome of Scylla paramamosain provides insights in environmental adaptation.</title>
        <authorList>
            <person name="Zhang L."/>
        </authorList>
    </citation>
    <scope>NUCLEOTIDE SEQUENCE [LARGE SCALE GENOMIC DNA]</scope>
    <source>
        <strain evidence="11">LZ_2023a</strain>
        <tissue evidence="11">Muscle</tissue>
    </source>
</reference>
<evidence type="ECO:0000256" key="3">
    <source>
        <dbReference type="ARBA" id="ARBA00022729"/>
    </source>
</evidence>
<keyword evidence="7" id="KW-0472">Membrane</keyword>
<comment type="caution">
    <text evidence="11">The sequence shown here is derived from an EMBL/GenBank/DDBJ whole genome shotgun (WGS) entry which is preliminary data.</text>
</comment>
<dbReference type="GO" id="GO:0005886">
    <property type="term" value="C:plasma membrane"/>
    <property type="evidence" value="ECO:0007669"/>
    <property type="project" value="TreeGrafter"/>
</dbReference>
<keyword evidence="4" id="KW-0677">Repeat</keyword>
<dbReference type="Gene3D" id="2.60.40.60">
    <property type="entry name" value="Cadherins"/>
    <property type="match status" value="1"/>
</dbReference>
<keyword evidence="8" id="KW-0325">Glycoprotein</keyword>
<evidence type="ECO:0000313" key="12">
    <source>
        <dbReference type="Proteomes" id="UP001487740"/>
    </source>
</evidence>
<dbReference type="GO" id="GO:0008104">
    <property type="term" value="P:intracellular protein localization"/>
    <property type="evidence" value="ECO:0007669"/>
    <property type="project" value="UniProtKB-ARBA"/>
</dbReference>
<evidence type="ECO:0000313" key="11">
    <source>
        <dbReference type="EMBL" id="KAK8372145.1"/>
    </source>
</evidence>
<dbReference type="PROSITE" id="PS50268">
    <property type="entry name" value="CADHERIN_2"/>
    <property type="match status" value="1"/>
</dbReference>
<sequence length="104" mass="12026">METIHWRFKHKTEDSHQTLFCLILIYFVSPSENVTIKVPENGTVGSLVIQVRATDQDIGINGAVRYRILKDTLGHWQTFTIDQTTGAILLQKPLDRERQKLYEV</sequence>
<dbReference type="SUPFAM" id="SSF49313">
    <property type="entry name" value="Cadherin-like"/>
    <property type="match status" value="1"/>
</dbReference>
<proteinExistence type="predicted"/>
<dbReference type="GO" id="GO:0005509">
    <property type="term" value="F:calcium ion binding"/>
    <property type="evidence" value="ECO:0007669"/>
    <property type="project" value="UniProtKB-UniRule"/>
</dbReference>
<dbReference type="EMBL" id="JARAKH010004010">
    <property type="protein sequence ID" value="KAK8372145.1"/>
    <property type="molecule type" value="Genomic_DNA"/>
</dbReference>
<keyword evidence="3" id="KW-0732">Signal</keyword>
<evidence type="ECO:0000259" key="10">
    <source>
        <dbReference type="PROSITE" id="PS50268"/>
    </source>
</evidence>
<dbReference type="Pfam" id="PF00028">
    <property type="entry name" value="Cadherin"/>
    <property type="match status" value="1"/>
</dbReference>
<evidence type="ECO:0000256" key="6">
    <source>
        <dbReference type="ARBA" id="ARBA00022989"/>
    </source>
</evidence>
<evidence type="ECO:0000256" key="2">
    <source>
        <dbReference type="ARBA" id="ARBA00022692"/>
    </source>
</evidence>
<name>A0AAW0S9Z6_SCYPA</name>
<keyword evidence="5 9" id="KW-0106">Calcium</keyword>
<organism evidence="11 12">
    <name type="scientific">Scylla paramamosain</name>
    <name type="common">Mud crab</name>
    <dbReference type="NCBI Taxonomy" id="85552"/>
    <lineage>
        <taxon>Eukaryota</taxon>
        <taxon>Metazoa</taxon>
        <taxon>Ecdysozoa</taxon>
        <taxon>Arthropoda</taxon>
        <taxon>Crustacea</taxon>
        <taxon>Multicrustacea</taxon>
        <taxon>Malacostraca</taxon>
        <taxon>Eumalacostraca</taxon>
        <taxon>Eucarida</taxon>
        <taxon>Decapoda</taxon>
        <taxon>Pleocyemata</taxon>
        <taxon>Brachyura</taxon>
        <taxon>Eubrachyura</taxon>
        <taxon>Portunoidea</taxon>
        <taxon>Portunidae</taxon>
        <taxon>Portuninae</taxon>
        <taxon>Scylla</taxon>
    </lineage>
</organism>
<evidence type="ECO:0000256" key="9">
    <source>
        <dbReference type="PROSITE-ProRule" id="PRU00043"/>
    </source>
</evidence>
<comment type="subcellular location">
    <subcellularLocation>
        <location evidence="1">Membrane</location>
        <topology evidence="1">Single-pass membrane protein</topology>
    </subcellularLocation>
</comment>
<gene>
    <name evidence="11" type="ORF">O3P69_017367</name>
</gene>
<dbReference type="Proteomes" id="UP001487740">
    <property type="component" value="Unassembled WGS sequence"/>
</dbReference>
<dbReference type="InterPro" id="IPR050174">
    <property type="entry name" value="Protocadherin/Cadherin-CA"/>
</dbReference>
<dbReference type="PANTHER" id="PTHR24028">
    <property type="entry name" value="CADHERIN-87A"/>
    <property type="match status" value="1"/>
</dbReference>
<dbReference type="FunFam" id="2.60.40.60:FF:000033">
    <property type="entry name" value="FAT atypical cadherin 1"/>
    <property type="match status" value="1"/>
</dbReference>
<keyword evidence="2" id="KW-0812">Transmembrane</keyword>
<evidence type="ECO:0000256" key="7">
    <source>
        <dbReference type="ARBA" id="ARBA00023136"/>
    </source>
</evidence>
<dbReference type="PANTHER" id="PTHR24028:SF328">
    <property type="entry name" value="CADHERIN-3"/>
    <property type="match status" value="1"/>
</dbReference>
<dbReference type="GO" id="GO:0007156">
    <property type="term" value="P:homophilic cell adhesion via plasma membrane adhesion molecules"/>
    <property type="evidence" value="ECO:0007669"/>
    <property type="project" value="InterPro"/>
</dbReference>
<accession>A0AAW0S9Z6</accession>
<evidence type="ECO:0000256" key="8">
    <source>
        <dbReference type="ARBA" id="ARBA00023180"/>
    </source>
</evidence>
<evidence type="ECO:0000256" key="5">
    <source>
        <dbReference type="ARBA" id="ARBA00022837"/>
    </source>
</evidence>
<dbReference type="PRINTS" id="PR00205">
    <property type="entry name" value="CADHERIN"/>
</dbReference>
<protein>
    <recommendedName>
        <fullName evidence="10">Cadherin domain-containing protein</fullName>
    </recommendedName>
</protein>
<evidence type="ECO:0000256" key="1">
    <source>
        <dbReference type="ARBA" id="ARBA00004167"/>
    </source>
</evidence>
<keyword evidence="6" id="KW-1133">Transmembrane helix</keyword>
<dbReference type="AlphaFoldDB" id="A0AAW0S9Z6"/>
<feature type="domain" description="Cadherin" evidence="10">
    <location>
        <begin position="30"/>
        <end position="104"/>
    </location>
</feature>
<keyword evidence="12" id="KW-1185">Reference proteome</keyword>
<dbReference type="InterPro" id="IPR015919">
    <property type="entry name" value="Cadherin-like_sf"/>
</dbReference>